<comment type="similarity">
    <text evidence="1">Belongs to the isochorismatase family.</text>
</comment>
<keyword evidence="5" id="KW-1185">Reference proteome</keyword>
<evidence type="ECO:0000256" key="1">
    <source>
        <dbReference type="ARBA" id="ARBA00006336"/>
    </source>
</evidence>
<dbReference type="PANTHER" id="PTHR43559:SF3">
    <property type="entry name" value="HYDROLASE YCAC-RELATED"/>
    <property type="match status" value="1"/>
</dbReference>
<dbReference type="SUPFAM" id="SSF52499">
    <property type="entry name" value="Isochorismatase-like hydrolases"/>
    <property type="match status" value="1"/>
</dbReference>
<reference evidence="4 5" key="1">
    <citation type="submission" date="2024-02" db="EMBL/GenBank/DDBJ databases">
        <title>A draft genome for the cacao thread blight pathogen Marasmius crinis-equi.</title>
        <authorList>
            <person name="Cohen S.P."/>
            <person name="Baruah I.K."/>
            <person name="Amoako-Attah I."/>
            <person name="Bukari Y."/>
            <person name="Meinhardt L.W."/>
            <person name="Bailey B.A."/>
        </authorList>
    </citation>
    <scope>NUCLEOTIDE SEQUENCE [LARGE SCALE GENOMIC DNA]</scope>
    <source>
        <strain evidence="4 5">GH-76</strain>
    </source>
</reference>
<comment type="caution">
    <text evidence="4">The sequence shown here is derived from an EMBL/GenBank/DDBJ whole genome shotgun (WGS) entry which is preliminary data.</text>
</comment>
<feature type="signal peptide" evidence="2">
    <location>
        <begin position="1"/>
        <end position="21"/>
    </location>
</feature>
<organism evidence="4 5">
    <name type="scientific">Marasmius crinis-equi</name>
    <dbReference type="NCBI Taxonomy" id="585013"/>
    <lineage>
        <taxon>Eukaryota</taxon>
        <taxon>Fungi</taxon>
        <taxon>Dikarya</taxon>
        <taxon>Basidiomycota</taxon>
        <taxon>Agaricomycotina</taxon>
        <taxon>Agaricomycetes</taxon>
        <taxon>Agaricomycetidae</taxon>
        <taxon>Agaricales</taxon>
        <taxon>Marasmiineae</taxon>
        <taxon>Marasmiaceae</taxon>
        <taxon>Marasmius</taxon>
    </lineage>
</organism>
<dbReference type="Proteomes" id="UP001465976">
    <property type="component" value="Unassembled WGS sequence"/>
</dbReference>
<dbReference type="Pfam" id="PF00857">
    <property type="entry name" value="Isochorismatase"/>
    <property type="match status" value="1"/>
</dbReference>
<feature type="chain" id="PRO_5046302614" description="Isochorismatase-like domain-containing protein" evidence="2">
    <location>
        <begin position="22"/>
        <end position="231"/>
    </location>
</feature>
<evidence type="ECO:0000256" key="2">
    <source>
        <dbReference type="SAM" id="SignalP"/>
    </source>
</evidence>
<evidence type="ECO:0000313" key="5">
    <source>
        <dbReference type="Proteomes" id="UP001465976"/>
    </source>
</evidence>
<dbReference type="PANTHER" id="PTHR43559">
    <property type="entry name" value="HYDROLASE YCAC-RELATED"/>
    <property type="match status" value="1"/>
</dbReference>
<dbReference type="InterPro" id="IPR000868">
    <property type="entry name" value="Isochorismatase-like_dom"/>
</dbReference>
<keyword evidence="2" id="KW-0732">Signal</keyword>
<dbReference type="InterPro" id="IPR053152">
    <property type="entry name" value="Hydrolase_YcaC-like"/>
</dbReference>
<evidence type="ECO:0000259" key="3">
    <source>
        <dbReference type="Pfam" id="PF00857"/>
    </source>
</evidence>
<feature type="domain" description="Isochorismatase-like" evidence="3">
    <location>
        <begin position="32"/>
        <end position="182"/>
    </location>
</feature>
<dbReference type="InterPro" id="IPR036380">
    <property type="entry name" value="Isochorismatase-like_sf"/>
</dbReference>
<name>A0ABR3EVR3_9AGAR</name>
<accession>A0ABR3EVR3</accession>
<protein>
    <recommendedName>
        <fullName evidence="3">Isochorismatase-like domain-containing protein</fullName>
    </recommendedName>
</protein>
<dbReference type="EMBL" id="JBAHYK010001710">
    <property type="protein sequence ID" value="KAL0566988.1"/>
    <property type="molecule type" value="Genomic_DNA"/>
</dbReference>
<evidence type="ECO:0000313" key="4">
    <source>
        <dbReference type="EMBL" id="KAL0566988.1"/>
    </source>
</evidence>
<proteinExistence type="inferred from homology"/>
<dbReference type="Gene3D" id="3.40.50.850">
    <property type="entry name" value="Isochorismatase-like"/>
    <property type="match status" value="1"/>
</dbReference>
<sequence>MRVFSALLFTSALVALQGVLGFKYDRLEKNNSVLVLVDHQTGVHEMVKNYGAVEFRTSVLAHAAIAKLFDIPVVISTTADDGPNGPLLKEISDMYPDTPVNRRPGEVNAWDNEGFRQAIKATGKNQIILAGVTIDVCATFLALSLIEEGYTVYVNVEASGTYDPRIAETAKDRMRTAGVQIVPTIAIVMELMRDFRSTPGAKEVSPFIDQYLPFYGLIARNFQYLTTGSQV</sequence>
<gene>
    <name evidence="4" type="ORF">V5O48_015008</name>
</gene>